<dbReference type="Pfam" id="PF01509">
    <property type="entry name" value="TruB_N"/>
    <property type="match status" value="1"/>
</dbReference>
<protein>
    <recommendedName>
        <fullName evidence="3">tRNA pseudouridine(55) synthase</fullName>
        <ecNumber evidence="3">5.4.99.25</ecNumber>
    </recommendedName>
</protein>
<comment type="caution">
    <text evidence="8">The sequence shown here is derived from an EMBL/GenBank/DDBJ whole genome shotgun (WGS) entry which is preliminary data.</text>
</comment>
<dbReference type="AlphaFoldDB" id="A0A2C5Z544"/>
<feature type="compositionally biased region" description="Pro residues" evidence="6">
    <location>
        <begin position="336"/>
        <end position="348"/>
    </location>
</feature>
<dbReference type="Gene3D" id="3.30.2350.10">
    <property type="entry name" value="Pseudouridine synthase"/>
    <property type="match status" value="2"/>
</dbReference>
<dbReference type="GO" id="GO:0160148">
    <property type="term" value="F:tRNA pseudouridine(55) synthase activity"/>
    <property type="evidence" value="ECO:0007669"/>
    <property type="project" value="UniProtKB-EC"/>
</dbReference>
<dbReference type="GO" id="GO:0005634">
    <property type="term" value="C:nucleus"/>
    <property type="evidence" value="ECO:0007669"/>
    <property type="project" value="TreeGrafter"/>
</dbReference>
<dbReference type="GO" id="GO:0003723">
    <property type="term" value="F:RNA binding"/>
    <property type="evidence" value="ECO:0007669"/>
    <property type="project" value="InterPro"/>
</dbReference>
<dbReference type="InterPro" id="IPR002501">
    <property type="entry name" value="PsdUridine_synth_N"/>
</dbReference>
<feature type="domain" description="Pseudouridine synthase II N-terminal" evidence="7">
    <location>
        <begin position="71"/>
        <end position="201"/>
    </location>
</feature>
<evidence type="ECO:0000256" key="4">
    <source>
        <dbReference type="ARBA" id="ARBA00022694"/>
    </source>
</evidence>
<dbReference type="InterPro" id="IPR020103">
    <property type="entry name" value="PsdUridine_synth_cat_dom_sf"/>
</dbReference>
<evidence type="ECO:0000313" key="8">
    <source>
        <dbReference type="EMBL" id="PHH76955.1"/>
    </source>
</evidence>
<dbReference type="OrthoDB" id="9995526at2759"/>
<feature type="compositionally biased region" description="Basic and acidic residues" evidence="6">
    <location>
        <begin position="450"/>
        <end position="462"/>
    </location>
</feature>
<comment type="similarity">
    <text evidence="2">Belongs to the pseudouridine synthase TruB family.</text>
</comment>
<accession>A0A2C5Z544</accession>
<evidence type="ECO:0000256" key="2">
    <source>
        <dbReference type="ARBA" id="ARBA00008999"/>
    </source>
</evidence>
<evidence type="ECO:0000256" key="3">
    <source>
        <dbReference type="ARBA" id="ARBA00012787"/>
    </source>
</evidence>
<keyword evidence="4" id="KW-0819">tRNA processing</keyword>
<reference evidence="8 9" key="1">
    <citation type="submission" date="2017-06" db="EMBL/GenBank/DDBJ databases">
        <title>Ant-infecting Ophiocordyceps genomes reveal a high diversity of potential behavioral manipulation genes and a possible major role for enterotoxins.</title>
        <authorList>
            <person name="De Bekker C."/>
            <person name="Evans H.C."/>
            <person name="Brachmann A."/>
            <person name="Hughes D.P."/>
        </authorList>
    </citation>
    <scope>NUCLEOTIDE SEQUENCE [LARGE SCALE GENOMIC DNA]</scope>
    <source>
        <strain evidence="8 9">Map16</strain>
    </source>
</reference>
<evidence type="ECO:0000256" key="5">
    <source>
        <dbReference type="ARBA" id="ARBA00023235"/>
    </source>
</evidence>
<sequence>MQKLGTDAMYEGLFAVNKPCGPSSAQVIRECQKHFNESAMFKPLKDAKLNSILYPHTTQRSRRLAFERHHKVKMGHGGTLDPLATGILILGIGNATKLLGRFLDSKKVYETTILFGASTDTYDRVGRVLTKRPYDHITKEKVEEALMKFCGEQMQTPPLYSALKMNGKPLYEYARAGVPIPREIERRKVEADVELLEWFEPGSHSFRWPTEEADETERNLAEKVWRLKTLQDTGRKKMTGIPVEDDEIMMDHETFKRICDEKQDGLITDKPNNKPGNDNKALMSGALGTLPAPEPSSTEKPSSKESEEKPSSKDSKANPSSKNSKAKSSSKGLDLVPPPPDASLPPPWTDKGPPACRVRLTVSSGYYVRSFCHDLGAQLDSAALMFDLCRTKQGYFKLDEGYAFDLKDLEKGEDVWGPRMVEIITRWQELTMAATPKTGTMMKQLRRQKEEEAKAVEEQKATEEDEAAREERAAKRRKKVERKREAAELKAIEGKTRALTEEEVLQKLAEPEDPGELRKSKMKNIKMLERY</sequence>
<name>A0A2C5Z544_9HYPO</name>
<feature type="compositionally biased region" description="Basic and acidic residues" evidence="6">
    <location>
        <begin position="301"/>
        <end position="316"/>
    </location>
</feature>
<feature type="compositionally biased region" description="Basic and acidic residues" evidence="6">
    <location>
        <begin position="482"/>
        <end position="500"/>
    </location>
</feature>
<dbReference type="PANTHER" id="PTHR13767">
    <property type="entry name" value="TRNA-PSEUDOURIDINE SYNTHASE"/>
    <property type="match status" value="1"/>
</dbReference>
<dbReference type="Proteomes" id="UP000226431">
    <property type="component" value="Unassembled WGS sequence"/>
</dbReference>
<keyword evidence="5" id="KW-0413">Isomerase</keyword>
<dbReference type="HAMAP" id="MF_01080">
    <property type="entry name" value="TruB_bact"/>
    <property type="match status" value="1"/>
</dbReference>
<proteinExistence type="inferred from homology"/>
<evidence type="ECO:0000259" key="7">
    <source>
        <dbReference type="Pfam" id="PF01509"/>
    </source>
</evidence>
<organism evidence="8 9">
    <name type="scientific">Ophiocordyceps camponoti-rufipedis</name>
    <dbReference type="NCBI Taxonomy" id="2004952"/>
    <lineage>
        <taxon>Eukaryota</taxon>
        <taxon>Fungi</taxon>
        <taxon>Dikarya</taxon>
        <taxon>Ascomycota</taxon>
        <taxon>Pezizomycotina</taxon>
        <taxon>Sordariomycetes</taxon>
        <taxon>Hypocreomycetidae</taxon>
        <taxon>Hypocreales</taxon>
        <taxon>Ophiocordycipitaceae</taxon>
        <taxon>Ophiocordyceps</taxon>
    </lineage>
</organism>
<dbReference type="GO" id="GO:1990481">
    <property type="term" value="P:mRNA pseudouridine synthesis"/>
    <property type="evidence" value="ECO:0007669"/>
    <property type="project" value="TreeGrafter"/>
</dbReference>
<dbReference type="SUPFAM" id="SSF55120">
    <property type="entry name" value="Pseudouridine synthase"/>
    <property type="match status" value="1"/>
</dbReference>
<dbReference type="InterPro" id="IPR014780">
    <property type="entry name" value="tRNA_psdUridine_synth_TruB"/>
</dbReference>
<dbReference type="EMBL" id="NJES01000140">
    <property type="protein sequence ID" value="PHH76955.1"/>
    <property type="molecule type" value="Genomic_DNA"/>
</dbReference>
<dbReference type="STRING" id="2004952.A0A2C5Z544"/>
<comment type="catalytic activity">
    <reaction evidence="1">
        <text>a uridine in mRNA = a pseudouridine in mRNA</text>
        <dbReference type="Rhea" id="RHEA:56644"/>
        <dbReference type="Rhea" id="RHEA-COMP:14658"/>
        <dbReference type="Rhea" id="RHEA-COMP:14659"/>
        <dbReference type="ChEBI" id="CHEBI:65314"/>
        <dbReference type="ChEBI" id="CHEBI:65315"/>
    </reaction>
</comment>
<feature type="compositionally biased region" description="Low complexity" evidence="6">
    <location>
        <begin position="317"/>
        <end position="335"/>
    </location>
</feature>
<keyword evidence="9" id="KW-1185">Reference proteome</keyword>
<dbReference type="PANTHER" id="PTHR13767:SF2">
    <property type="entry name" value="PSEUDOURIDYLATE SYNTHASE TRUB1"/>
    <property type="match status" value="1"/>
</dbReference>
<dbReference type="EC" id="5.4.99.25" evidence="3"/>
<evidence type="ECO:0000313" key="9">
    <source>
        <dbReference type="Proteomes" id="UP000226431"/>
    </source>
</evidence>
<evidence type="ECO:0000256" key="6">
    <source>
        <dbReference type="SAM" id="MobiDB-lite"/>
    </source>
</evidence>
<feature type="compositionally biased region" description="Low complexity" evidence="6">
    <location>
        <begin position="269"/>
        <end position="280"/>
    </location>
</feature>
<feature type="region of interest" description="Disordered" evidence="6">
    <location>
        <begin position="450"/>
        <end position="531"/>
    </location>
</feature>
<feature type="region of interest" description="Disordered" evidence="6">
    <location>
        <begin position="265"/>
        <end position="352"/>
    </location>
</feature>
<dbReference type="GO" id="GO:0006400">
    <property type="term" value="P:tRNA modification"/>
    <property type="evidence" value="ECO:0007669"/>
    <property type="project" value="TreeGrafter"/>
</dbReference>
<evidence type="ECO:0000256" key="1">
    <source>
        <dbReference type="ARBA" id="ARBA00001166"/>
    </source>
</evidence>
<gene>
    <name evidence="8" type="ORF">CDD80_1083</name>
</gene>